<feature type="domain" description="OmpA-like" evidence="4">
    <location>
        <begin position="211"/>
        <end position="338"/>
    </location>
</feature>
<dbReference type="Pfam" id="PF00691">
    <property type="entry name" value="OmpA"/>
    <property type="match status" value="1"/>
</dbReference>
<comment type="caution">
    <text evidence="5">The sequence shown here is derived from an EMBL/GenBank/DDBJ whole genome shotgun (WGS) entry which is preliminary data.</text>
</comment>
<keyword evidence="6" id="KW-1185">Reference proteome</keyword>
<name>A0A4S2H1B4_9PROT</name>
<keyword evidence="1 3" id="KW-0472">Membrane</keyword>
<keyword evidence="3" id="KW-0812">Transmembrane</keyword>
<evidence type="ECO:0000313" key="6">
    <source>
        <dbReference type="Proteomes" id="UP000308054"/>
    </source>
</evidence>
<evidence type="ECO:0000313" key="5">
    <source>
        <dbReference type="EMBL" id="TGY89276.1"/>
    </source>
</evidence>
<dbReference type="OrthoDB" id="9815217at2"/>
<keyword evidence="3" id="KW-1133">Transmembrane helix</keyword>
<evidence type="ECO:0000256" key="2">
    <source>
        <dbReference type="SAM" id="Coils"/>
    </source>
</evidence>
<dbReference type="AlphaFoldDB" id="A0A4S2H1B4"/>
<feature type="coiled-coil region" evidence="2">
    <location>
        <begin position="57"/>
        <end position="175"/>
    </location>
</feature>
<dbReference type="Gene3D" id="1.10.287.1490">
    <property type="match status" value="1"/>
</dbReference>
<dbReference type="RefSeq" id="WP_135995816.1">
    <property type="nucleotide sequence ID" value="NZ_CP071057.1"/>
</dbReference>
<dbReference type="SUPFAM" id="SSF57997">
    <property type="entry name" value="Tropomyosin"/>
    <property type="match status" value="1"/>
</dbReference>
<dbReference type="InterPro" id="IPR050330">
    <property type="entry name" value="Bact_OuterMem_StrucFunc"/>
</dbReference>
<sequence length="338" mass="37079">MALPQHLRISQSENGDYWPGFVDALATLLLVIIFLLAVFTAGQFALSQALTGRDEQLAELNARLSTLAEELNLARSENERLTLRVGQLTQENQALEERNLALSSELEQVSARLAAVSEDLAEEEALSEEAQATIALLNNQMAALRQELARLNEALEASEAREAELESQIVNLGERLNAALASQVARLAQYRSEFFGRLIEILGNRTGVRVVGDRFVFETDVLFPSGSAELSQAGRQSLQPIADAIIQLTTEIPDDIEWVIRVDGHTDVVPLGPNAPFDSNWELSTARALSVVEAFIDMGVPPARLMAAGFGEYHPIAEGRDPASLARNRRIELKLTDR</sequence>
<dbReference type="Gene3D" id="3.30.1330.60">
    <property type="entry name" value="OmpA-like domain"/>
    <property type="match status" value="1"/>
</dbReference>
<reference evidence="5 6" key="1">
    <citation type="journal article" date="2017" name="Int. J. Syst. Evol. Microbiol.">
        <title>Marinicauda algicola sp. nov., isolated from a marine red alga Rhodosorus marinus.</title>
        <authorList>
            <person name="Jeong S.E."/>
            <person name="Jeon S.H."/>
            <person name="Chun B.H."/>
            <person name="Kim D.W."/>
            <person name="Jeon C.O."/>
        </authorList>
    </citation>
    <scope>NUCLEOTIDE SEQUENCE [LARGE SCALE GENOMIC DNA]</scope>
    <source>
        <strain evidence="5 6">JCM 31718</strain>
    </source>
</reference>
<dbReference type="PROSITE" id="PS51123">
    <property type="entry name" value="OMPA_2"/>
    <property type="match status" value="1"/>
</dbReference>
<dbReference type="SUPFAM" id="SSF103088">
    <property type="entry name" value="OmpA-like"/>
    <property type="match status" value="1"/>
</dbReference>
<dbReference type="InterPro" id="IPR006665">
    <property type="entry name" value="OmpA-like"/>
</dbReference>
<dbReference type="EMBL" id="SRXW01000002">
    <property type="protein sequence ID" value="TGY89276.1"/>
    <property type="molecule type" value="Genomic_DNA"/>
</dbReference>
<dbReference type="InterPro" id="IPR036737">
    <property type="entry name" value="OmpA-like_sf"/>
</dbReference>
<evidence type="ECO:0000256" key="3">
    <source>
        <dbReference type="SAM" id="Phobius"/>
    </source>
</evidence>
<dbReference type="CDD" id="cd07185">
    <property type="entry name" value="OmpA_C-like"/>
    <property type="match status" value="1"/>
</dbReference>
<feature type="transmembrane region" description="Helical" evidence="3">
    <location>
        <begin position="24"/>
        <end position="46"/>
    </location>
</feature>
<dbReference type="Proteomes" id="UP000308054">
    <property type="component" value="Unassembled WGS sequence"/>
</dbReference>
<keyword evidence="2" id="KW-0175">Coiled coil</keyword>
<gene>
    <name evidence="5" type="ORF">E5163_09160</name>
</gene>
<accession>A0A4S2H1B4</accession>
<dbReference type="NCBIfam" id="NF006543">
    <property type="entry name" value="PRK09039.1-2"/>
    <property type="match status" value="1"/>
</dbReference>
<dbReference type="PANTHER" id="PTHR30329">
    <property type="entry name" value="STATOR ELEMENT OF FLAGELLAR MOTOR COMPLEX"/>
    <property type="match status" value="1"/>
</dbReference>
<organism evidence="5 6">
    <name type="scientific">Marinicauda algicola</name>
    <dbReference type="NCBI Taxonomy" id="2029849"/>
    <lineage>
        <taxon>Bacteria</taxon>
        <taxon>Pseudomonadati</taxon>
        <taxon>Pseudomonadota</taxon>
        <taxon>Alphaproteobacteria</taxon>
        <taxon>Maricaulales</taxon>
        <taxon>Maricaulaceae</taxon>
        <taxon>Marinicauda</taxon>
    </lineage>
</organism>
<dbReference type="GO" id="GO:0016020">
    <property type="term" value="C:membrane"/>
    <property type="evidence" value="ECO:0007669"/>
    <property type="project" value="UniProtKB-UniRule"/>
</dbReference>
<protein>
    <submittedName>
        <fullName evidence="5">Peptidoglycan-binding protein</fullName>
    </submittedName>
</protein>
<evidence type="ECO:0000256" key="1">
    <source>
        <dbReference type="PROSITE-ProRule" id="PRU00473"/>
    </source>
</evidence>
<proteinExistence type="predicted"/>
<dbReference type="PANTHER" id="PTHR30329:SF21">
    <property type="entry name" value="LIPOPROTEIN YIAD-RELATED"/>
    <property type="match status" value="1"/>
</dbReference>
<evidence type="ECO:0000259" key="4">
    <source>
        <dbReference type="PROSITE" id="PS51123"/>
    </source>
</evidence>